<dbReference type="PATRIC" id="fig|1195246.3.peg.66"/>
<name>I9DVT2_9ALTE</name>
<keyword evidence="2" id="KW-1185">Reference proteome</keyword>
<evidence type="ECO:0000313" key="2">
    <source>
        <dbReference type="Proteomes" id="UP000035062"/>
    </source>
</evidence>
<protein>
    <submittedName>
        <fullName evidence="1">Type 12 methyltransferase</fullName>
    </submittedName>
</protein>
<dbReference type="SUPFAM" id="SSF53335">
    <property type="entry name" value="S-adenosyl-L-methionine-dependent methyltransferases"/>
    <property type="match status" value="1"/>
</dbReference>
<reference evidence="1 2" key="1">
    <citation type="journal article" date="2012" name="J. Bacteriol.">
        <title>Genome Sequence of Pectin-Degrading Alishewanella agri, Isolated from Landfill Soil.</title>
        <authorList>
            <person name="Kim J."/>
            <person name="Jung J."/>
            <person name="Sung J.S."/>
            <person name="Chun J."/>
            <person name="Park W."/>
        </authorList>
    </citation>
    <scope>NUCLEOTIDE SEQUENCE [LARGE SCALE GENOMIC DNA]</scope>
    <source>
        <strain evidence="1 2">BL06</strain>
    </source>
</reference>
<organism evidence="1 2">
    <name type="scientific">Alishewanella agri BL06</name>
    <dbReference type="NCBI Taxonomy" id="1195246"/>
    <lineage>
        <taxon>Bacteria</taxon>
        <taxon>Pseudomonadati</taxon>
        <taxon>Pseudomonadota</taxon>
        <taxon>Gammaproteobacteria</taxon>
        <taxon>Alteromonadales</taxon>
        <taxon>Alteromonadaceae</taxon>
        <taxon>Alishewanella</taxon>
    </lineage>
</organism>
<dbReference type="CDD" id="cd02440">
    <property type="entry name" value="AdoMet_MTases"/>
    <property type="match status" value="1"/>
</dbReference>
<comment type="caution">
    <text evidence="1">The sequence shown here is derived from an EMBL/GenBank/DDBJ whole genome shotgun (WGS) entry which is preliminary data.</text>
</comment>
<accession>I9DVT2</accession>
<dbReference type="AlphaFoldDB" id="I9DVT2"/>
<dbReference type="InterPro" id="IPR029063">
    <property type="entry name" value="SAM-dependent_MTases_sf"/>
</dbReference>
<dbReference type="GO" id="GO:0008168">
    <property type="term" value="F:methyltransferase activity"/>
    <property type="evidence" value="ECO:0007669"/>
    <property type="project" value="UniProtKB-KW"/>
</dbReference>
<dbReference type="GO" id="GO:0032259">
    <property type="term" value="P:methylation"/>
    <property type="evidence" value="ECO:0007669"/>
    <property type="project" value="UniProtKB-KW"/>
</dbReference>
<dbReference type="Proteomes" id="UP000035062">
    <property type="component" value="Unassembled WGS sequence"/>
</dbReference>
<dbReference type="Gene3D" id="3.40.50.150">
    <property type="entry name" value="Vaccinia Virus protein VP39"/>
    <property type="match status" value="1"/>
</dbReference>
<proteinExistence type="predicted"/>
<dbReference type="EMBL" id="AKKU01000001">
    <property type="protein sequence ID" value="EIW90270.1"/>
    <property type="molecule type" value="Genomic_DNA"/>
</dbReference>
<sequence>MQKNRTRHNQHISSPFETAGISCSICQSNNTASITTSMTYAMRSDGLLLNEPLAKVHCFNCGVLLGRNNQPEQAYLRSSGNSEFDLKRHQAVANGIANLLETSSNQSILSTLCKSDARVLEIGGANFATALALKKLKPHLQITSIEPSPEQVPETNDIDIIIDTFSTKHFKHKFDIIFSNNVIEHIADTRAFLKQCREMIEPSGCLIVCCPAHTPASNELLFSDHLYHFTPQSLALCCQAVGLELVAQQVAGWDTLTQVYLLRPTTGGQYQLEEPKPTQLFQVRRRLLAEWSKQDTLLKSQLDASRPLLLFGAGEFSQLIRTYLPKTYAKVSAITVDSVLGARQFDKPIIEFGQLRVTNQQILIGLNPSVRPAVEQKLSAAGFNQSQIIVPTV</sequence>
<keyword evidence="1" id="KW-0489">Methyltransferase</keyword>
<gene>
    <name evidence="1" type="ORF">AGRI_00325</name>
</gene>
<dbReference type="eggNOG" id="COG4106">
    <property type="taxonomic scope" value="Bacteria"/>
</dbReference>
<dbReference type="STRING" id="1195246.AGRI_00325"/>
<keyword evidence="1" id="KW-0808">Transferase</keyword>
<dbReference type="Pfam" id="PF13489">
    <property type="entry name" value="Methyltransf_23"/>
    <property type="match status" value="1"/>
</dbReference>
<evidence type="ECO:0000313" key="1">
    <source>
        <dbReference type="EMBL" id="EIW90270.1"/>
    </source>
</evidence>